<reference evidence="2" key="1">
    <citation type="journal article" date="2010" name="Stand. Genomic Sci.">
        <title>Complete genome sequence of Syntrophothermus lipocalidus type strain (TGB-C1T).</title>
        <authorList>
            <consortium name="US DOE Joint Genome Institute (JGI-PGF)"/>
            <person name="Djao O."/>
            <person name="Zhang X."/>
            <person name="Lucas S."/>
            <person name="Lapidus A."/>
            <person name="Glavina Del Rio T."/>
            <person name="Nolan M."/>
            <person name="Tice H."/>
            <person name="Cheng J."/>
            <person name="Han C."/>
            <person name="Tapia R."/>
            <person name="Goodwin L."/>
            <person name="Pitluck S."/>
            <person name="Liolios K."/>
            <person name="Ivanova N."/>
            <person name="Mavromatis K."/>
            <person name="Mikhailova N."/>
            <person name="Ovchinnikova G."/>
            <person name="Pati A."/>
            <person name="Brambilla E."/>
            <person name="Chen A."/>
            <person name="Palaniappan K."/>
            <person name="Land M."/>
            <person name="Hauser L."/>
            <person name="Chang Y."/>
            <person name="Jeffries C."/>
            <person name="Rohde M."/>
            <person name="Sikorski J."/>
            <person name="Spring S."/>
            <person name="Goker M."/>
            <person name="Detter J."/>
            <person name="Woyke T."/>
            <person name="Bristow J."/>
            <person name="Eisen J."/>
            <person name="Markowitz V."/>
            <person name="Hugenholtz P."/>
            <person name="Kyrpides N."/>
            <person name="Klenk H."/>
        </authorList>
    </citation>
    <scope>NUCLEOTIDE SEQUENCE [LARGE SCALE GENOMIC DNA]</scope>
    <source>
        <strain evidence="2">DSM 12680 / TGB-C1</strain>
    </source>
</reference>
<dbReference type="Proteomes" id="UP000000378">
    <property type="component" value="Chromosome"/>
</dbReference>
<reference evidence="1 2" key="2">
    <citation type="journal article" date="2010" name="Stand. Genomic Sci.">
        <title>Complete genome sequence of Syntrophothermus lipocalidus type strain (TGB-C1).</title>
        <authorList>
            <person name="Djao O.D."/>
            <person name="Zhang X."/>
            <person name="Lucas S."/>
            <person name="Lapidus A."/>
            <person name="Del Rio T.G."/>
            <person name="Nolan M."/>
            <person name="Tice H."/>
            <person name="Cheng J.F."/>
            <person name="Han C."/>
            <person name="Tapia R."/>
            <person name="Goodwin L."/>
            <person name="Pitluck S."/>
            <person name="Liolios K."/>
            <person name="Ivanova N."/>
            <person name="Mavromatis K."/>
            <person name="Mikhailova N."/>
            <person name="Ovchinnikova G."/>
            <person name="Pati A."/>
            <person name="Brambilla E."/>
            <person name="Chen A."/>
            <person name="Palaniappan K."/>
            <person name="Land M."/>
            <person name="Hauser L."/>
            <person name="Chang Y.J."/>
            <person name="Jeffries C.D."/>
            <person name="Rohde M."/>
            <person name="Sikorski J."/>
            <person name="Spring S."/>
            <person name="Goker M."/>
            <person name="Detter J.C."/>
            <person name="Woyke T."/>
            <person name="Bristow J."/>
            <person name="Eisen J.A."/>
            <person name="Markowitz V."/>
            <person name="Hugenholtz P."/>
            <person name="Kyrpides N.C."/>
            <person name="Klenk H.P."/>
        </authorList>
    </citation>
    <scope>NUCLEOTIDE SEQUENCE [LARGE SCALE GENOMIC DNA]</scope>
    <source>
        <strain evidence="2">DSM 12680 / TGB-C1</strain>
    </source>
</reference>
<proteinExistence type="predicted"/>
<gene>
    <name evidence="1" type="ordered locus">Slip_0179</name>
</gene>
<dbReference type="AlphaFoldDB" id="D7CJ89"/>
<evidence type="ECO:0000313" key="1">
    <source>
        <dbReference type="EMBL" id="ADI00978.1"/>
    </source>
</evidence>
<organism evidence="1 2">
    <name type="scientific">Syntrophothermus lipocalidus (strain DSM 12680 / TGB-C1)</name>
    <dbReference type="NCBI Taxonomy" id="643648"/>
    <lineage>
        <taxon>Bacteria</taxon>
        <taxon>Bacillati</taxon>
        <taxon>Bacillota</taxon>
        <taxon>Clostridia</taxon>
        <taxon>Eubacteriales</taxon>
        <taxon>Syntrophomonadaceae</taxon>
        <taxon>Syntrophothermus</taxon>
    </lineage>
</organism>
<name>D7CJ89_SYNLT</name>
<dbReference type="STRING" id="643648.Slip_0179"/>
<protein>
    <submittedName>
        <fullName evidence="1">Uncharacterized protein</fullName>
    </submittedName>
</protein>
<keyword evidence="2" id="KW-1185">Reference proteome</keyword>
<accession>D7CJ89</accession>
<dbReference type="HOGENOM" id="CLU_2557099_0_0_9"/>
<evidence type="ECO:0000313" key="2">
    <source>
        <dbReference type="Proteomes" id="UP000000378"/>
    </source>
</evidence>
<sequence>MNGGEINARICRTNIDIISARIAPPRYTIPHYAARIKTNFLKKVGLRYGVIQKDCDRIRRIMTNIDGIMEILAGGMFALSAK</sequence>
<dbReference type="KEGG" id="slp:Slip_0179"/>
<dbReference type="EMBL" id="CP002048">
    <property type="protein sequence ID" value="ADI00978.1"/>
    <property type="molecule type" value="Genomic_DNA"/>
</dbReference>